<dbReference type="SUPFAM" id="SSF50494">
    <property type="entry name" value="Trypsin-like serine proteases"/>
    <property type="match status" value="1"/>
</dbReference>
<reference evidence="4 5" key="1">
    <citation type="journal article" date="2015" name="Nature">
        <title>rRNA introns, odd ribosomes, and small enigmatic genomes across a large radiation of phyla.</title>
        <authorList>
            <person name="Brown C.T."/>
            <person name="Hug L.A."/>
            <person name="Thomas B.C."/>
            <person name="Sharon I."/>
            <person name="Castelle C.J."/>
            <person name="Singh A."/>
            <person name="Wilkins M.J."/>
            <person name="Williams K.H."/>
            <person name="Banfield J.F."/>
        </authorList>
    </citation>
    <scope>NUCLEOTIDE SEQUENCE [LARGE SCALE GENOMIC DNA]</scope>
</reference>
<dbReference type="CDD" id="cd00190">
    <property type="entry name" value="Tryp_SPc"/>
    <property type="match status" value="1"/>
</dbReference>
<dbReference type="InterPro" id="IPR043504">
    <property type="entry name" value="Peptidase_S1_PA_chymotrypsin"/>
</dbReference>
<gene>
    <name evidence="4" type="ORF">UR68_C0003G0038</name>
</gene>
<dbReference type="InterPro" id="IPR001254">
    <property type="entry name" value="Trypsin_dom"/>
</dbReference>
<dbReference type="FunFam" id="2.40.10.10:FF:000068">
    <property type="entry name" value="transmembrane protease serine 2"/>
    <property type="match status" value="1"/>
</dbReference>
<keyword evidence="2" id="KW-0378">Hydrolase</keyword>
<dbReference type="AlphaFoldDB" id="A0A0G0BWW9"/>
<dbReference type="InterPro" id="IPR018114">
    <property type="entry name" value="TRYPSIN_HIS"/>
</dbReference>
<keyword evidence="2" id="KW-0720">Serine protease</keyword>
<dbReference type="Proteomes" id="UP000034457">
    <property type="component" value="Unassembled WGS sequence"/>
</dbReference>
<evidence type="ECO:0000259" key="3">
    <source>
        <dbReference type="PROSITE" id="PS50240"/>
    </source>
</evidence>
<proteinExistence type="predicted"/>
<name>A0A0G0BWW9_9BACT</name>
<dbReference type="GO" id="GO:0004252">
    <property type="term" value="F:serine-type endopeptidase activity"/>
    <property type="evidence" value="ECO:0007669"/>
    <property type="project" value="InterPro"/>
</dbReference>
<dbReference type="SMART" id="SM00020">
    <property type="entry name" value="Tryp_SPc"/>
    <property type="match status" value="1"/>
</dbReference>
<sequence>MNKKFCFNKKILFFILFAILLLLFILIMSKLVLIKTSYRSSASEISNTNDKSGSYIIGGTSVLDPKKWPFTVILFDIFDKKNFEPLTYSFCSGSLISPKWVLTAAHCVFERKNNVSELGVVIGLNNIATWQNKDIYILKKIIIHENFNSTTLENDIALLELESPVKSFNTIKTISLNDDLSLENIKSKTQKYQYGVILGYGLTEENGPKVNSLYQGVIPIRSKEVADKYKIKNTQIAAGYVYGGVCPTHGDSGGPFISWNGTRWLQIGITSWGFGSACINGTSLQLYTRISSYLDWIKEKTSQVICNVSCHKVFIGPNQGLFFGIPLTEKELKEFNCRWNGVGETLYETFTKCLQPTP</sequence>
<dbReference type="InterPro" id="IPR001314">
    <property type="entry name" value="Peptidase_S1A"/>
</dbReference>
<dbReference type="PROSITE" id="PS00134">
    <property type="entry name" value="TRYPSIN_HIS"/>
    <property type="match status" value="1"/>
</dbReference>
<dbReference type="EMBL" id="LBQC01000003">
    <property type="protein sequence ID" value="KKP73743.1"/>
    <property type="molecule type" value="Genomic_DNA"/>
</dbReference>
<feature type="domain" description="Peptidase S1" evidence="3">
    <location>
        <begin position="56"/>
        <end position="302"/>
    </location>
</feature>
<dbReference type="PRINTS" id="PR00722">
    <property type="entry name" value="CHYMOTRYPSIN"/>
</dbReference>
<dbReference type="PANTHER" id="PTHR24252:SF7">
    <property type="entry name" value="HYALIN"/>
    <property type="match status" value="1"/>
</dbReference>
<dbReference type="STRING" id="1618478.UR68_C0003G0038"/>
<evidence type="ECO:0000256" key="2">
    <source>
        <dbReference type="RuleBase" id="RU363034"/>
    </source>
</evidence>
<dbReference type="Gene3D" id="2.40.10.10">
    <property type="entry name" value="Trypsin-like serine proteases"/>
    <property type="match status" value="1"/>
</dbReference>
<dbReference type="Pfam" id="PF00089">
    <property type="entry name" value="Trypsin"/>
    <property type="match status" value="1"/>
</dbReference>
<dbReference type="PROSITE" id="PS50240">
    <property type="entry name" value="TRYPSIN_DOM"/>
    <property type="match status" value="1"/>
</dbReference>
<keyword evidence="2 4" id="KW-0645">Protease</keyword>
<dbReference type="InterPro" id="IPR033116">
    <property type="entry name" value="TRYPSIN_SER"/>
</dbReference>
<accession>A0A0G0BWW9</accession>
<protein>
    <submittedName>
        <fullName evidence="4">Embryonic serine protease-2</fullName>
    </submittedName>
</protein>
<organism evidence="4 5">
    <name type="scientific">Candidatus Roizmanbacteria bacterium GW2011_GWA2_35_19</name>
    <dbReference type="NCBI Taxonomy" id="1618478"/>
    <lineage>
        <taxon>Bacteria</taxon>
        <taxon>Candidatus Roizmaniibacteriota</taxon>
    </lineage>
</organism>
<dbReference type="PANTHER" id="PTHR24252">
    <property type="entry name" value="ACROSIN-RELATED"/>
    <property type="match status" value="1"/>
</dbReference>
<dbReference type="PROSITE" id="PS00135">
    <property type="entry name" value="TRYPSIN_SER"/>
    <property type="match status" value="1"/>
</dbReference>
<dbReference type="InterPro" id="IPR009003">
    <property type="entry name" value="Peptidase_S1_PA"/>
</dbReference>
<comment type="caution">
    <text evidence="4">The sequence shown here is derived from an EMBL/GenBank/DDBJ whole genome shotgun (WGS) entry which is preliminary data.</text>
</comment>
<evidence type="ECO:0000256" key="1">
    <source>
        <dbReference type="ARBA" id="ARBA00023157"/>
    </source>
</evidence>
<evidence type="ECO:0000313" key="5">
    <source>
        <dbReference type="Proteomes" id="UP000034457"/>
    </source>
</evidence>
<dbReference type="GO" id="GO:0006508">
    <property type="term" value="P:proteolysis"/>
    <property type="evidence" value="ECO:0007669"/>
    <property type="project" value="UniProtKB-KW"/>
</dbReference>
<evidence type="ECO:0000313" key="4">
    <source>
        <dbReference type="EMBL" id="KKP73743.1"/>
    </source>
</evidence>
<keyword evidence="1" id="KW-1015">Disulfide bond</keyword>